<protein>
    <recommendedName>
        <fullName evidence="3">DUF3126 domain-containing protein</fullName>
    </recommendedName>
</protein>
<dbReference type="AlphaFoldDB" id="A0A512IUF9"/>
<evidence type="ECO:0000313" key="2">
    <source>
        <dbReference type="Proteomes" id="UP000321258"/>
    </source>
</evidence>
<dbReference type="InterPro" id="IPR021473">
    <property type="entry name" value="DUF3126"/>
</dbReference>
<reference evidence="1 2" key="1">
    <citation type="submission" date="2019-07" db="EMBL/GenBank/DDBJ databases">
        <title>Whole genome shotgun sequence of Methylobacterium haplocladii NBRC 107714.</title>
        <authorList>
            <person name="Hosoyama A."/>
            <person name="Uohara A."/>
            <person name="Ohji S."/>
            <person name="Ichikawa N."/>
        </authorList>
    </citation>
    <scope>NUCLEOTIDE SEQUENCE [LARGE SCALE GENOMIC DNA]</scope>
    <source>
        <strain evidence="1 2">NBRC 107714</strain>
    </source>
</reference>
<dbReference type="Pfam" id="PF11324">
    <property type="entry name" value="DUF3126"/>
    <property type="match status" value="1"/>
</dbReference>
<dbReference type="RefSeq" id="WP_147081542.1">
    <property type="nucleotide sequence ID" value="NZ_BJZT01000041.1"/>
</dbReference>
<gene>
    <name evidence="1" type="ORF">MHA02_37240</name>
</gene>
<comment type="caution">
    <text evidence="1">The sequence shown here is derived from an EMBL/GenBank/DDBJ whole genome shotgun (WGS) entry which is preliminary data.</text>
</comment>
<dbReference type="EMBL" id="BJZT01000041">
    <property type="protein sequence ID" value="GEP01337.1"/>
    <property type="molecule type" value="Genomic_DNA"/>
</dbReference>
<organism evidence="1 2">
    <name type="scientific">Methylobacterium haplocladii</name>
    <dbReference type="NCBI Taxonomy" id="1176176"/>
    <lineage>
        <taxon>Bacteria</taxon>
        <taxon>Pseudomonadati</taxon>
        <taxon>Pseudomonadota</taxon>
        <taxon>Alphaproteobacteria</taxon>
        <taxon>Hyphomicrobiales</taxon>
        <taxon>Methylobacteriaceae</taxon>
        <taxon>Methylobacterium</taxon>
    </lineage>
</organism>
<keyword evidence="2" id="KW-1185">Reference proteome</keyword>
<proteinExistence type="predicted"/>
<sequence>MNKNEATTLQDYLRRKFANTNIRVVAMKMGDSAEVFIGEESIGVISDDKEDGDDSYQFRMAILDIDLEEDA</sequence>
<evidence type="ECO:0008006" key="3">
    <source>
        <dbReference type="Google" id="ProtNLM"/>
    </source>
</evidence>
<name>A0A512IUF9_9HYPH</name>
<dbReference type="OrthoDB" id="7632283at2"/>
<dbReference type="Proteomes" id="UP000321258">
    <property type="component" value="Unassembled WGS sequence"/>
</dbReference>
<accession>A0A512IUF9</accession>
<evidence type="ECO:0000313" key="1">
    <source>
        <dbReference type="EMBL" id="GEP01337.1"/>
    </source>
</evidence>